<keyword evidence="3 7" id="KW-0489">Methyltransferase</keyword>
<protein>
    <recommendedName>
        <fullName evidence="7">Ribosomal RNA small subunit methyltransferase A</fullName>
        <ecNumber evidence="7">2.1.1.182</ecNumber>
    </recommendedName>
    <alternativeName>
        <fullName evidence="7">16S rRNA (adenine(1518)-N(6)/adenine(1519)-N(6))-dimethyltransferase</fullName>
    </alternativeName>
    <alternativeName>
        <fullName evidence="7">16S rRNA dimethyladenosine transferase</fullName>
    </alternativeName>
    <alternativeName>
        <fullName evidence="7">16S rRNA dimethylase</fullName>
    </alternativeName>
    <alternativeName>
        <fullName evidence="7">S-adenosylmethionine-6-N', N'-adenosyl(rRNA) dimethyltransferase</fullName>
    </alternativeName>
</protein>
<keyword evidence="5 7" id="KW-0949">S-adenosyl-L-methionine</keyword>
<evidence type="ECO:0000313" key="11">
    <source>
        <dbReference type="Proteomes" id="UP000055590"/>
    </source>
</evidence>
<dbReference type="NCBIfam" id="TIGR00755">
    <property type="entry name" value="ksgA"/>
    <property type="match status" value="1"/>
</dbReference>
<dbReference type="SUPFAM" id="SSF53335">
    <property type="entry name" value="S-adenosyl-L-methionine-dependent methyltransferases"/>
    <property type="match status" value="1"/>
</dbReference>
<sequence>MADSPSVILRRHGLRPKKAWGQNFLGDDHHLGAIAEACRIGADDTVVELGAGLGHLTRHLAATGARVVAVERDRDLVPILRADLEPLRNVEVREENAATIDLAALAAETGRKLVVVGNLPYHLSTEILFHVESQRDSVSRMVFLLQREVTERIAARPGGKEYGVLSVLLQLHADVDVPHRVPAGVFTPPPEVESAVVRLELREAPRADPGDEELFRRVVKGAFAQRRKTLVNSLRGGRIASPEILAAALERSGIDGGRRAETLAVEELAALARAIAQAG</sequence>
<dbReference type="AlphaFoldDB" id="A0A0K1PFC5"/>
<dbReference type="PANTHER" id="PTHR11727">
    <property type="entry name" value="DIMETHYLADENOSINE TRANSFERASE"/>
    <property type="match status" value="1"/>
</dbReference>
<dbReference type="RefSeq" id="WP_050726075.1">
    <property type="nucleotide sequence ID" value="NZ_CP012332.1"/>
</dbReference>
<proteinExistence type="inferred from homology"/>
<dbReference type="PROSITE" id="PS01131">
    <property type="entry name" value="RRNA_A_DIMETH"/>
    <property type="match status" value="1"/>
</dbReference>
<keyword evidence="1 7" id="KW-0963">Cytoplasm</keyword>
<dbReference type="PATRIC" id="fig|1391653.3.peg.2305"/>
<name>A0A0K1PFC5_9BACT</name>
<dbReference type="SMART" id="SM00650">
    <property type="entry name" value="rADc"/>
    <property type="match status" value="1"/>
</dbReference>
<dbReference type="EMBL" id="CP012332">
    <property type="protein sequence ID" value="AKU91819.1"/>
    <property type="molecule type" value="Genomic_DNA"/>
</dbReference>
<dbReference type="EC" id="2.1.1.182" evidence="7"/>
<feature type="binding site" evidence="7 8">
    <location>
        <position position="71"/>
    </location>
    <ligand>
        <name>S-adenosyl-L-methionine</name>
        <dbReference type="ChEBI" id="CHEBI:59789"/>
    </ligand>
</feature>
<evidence type="ECO:0000256" key="2">
    <source>
        <dbReference type="ARBA" id="ARBA00022552"/>
    </source>
</evidence>
<evidence type="ECO:0000256" key="7">
    <source>
        <dbReference type="HAMAP-Rule" id="MF_00607"/>
    </source>
</evidence>
<evidence type="ECO:0000256" key="6">
    <source>
        <dbReference type="ARBA" id="ARBA00022884"/>
    </source>
</evidence>
<evidence type="ECO:0000256" key="8">
    <source>
        <dbReference type="PROSITE-ProRule" id="PRU01026"/>
    </source>
</evidence>
<keyword evidence="4 7" id="KW-0808">Transferase</keyword>
<evidence type="ECO:0000259" key="9">
    <source>
        <dbReference type="SMART" id="SM00650"/>
    </source>
</evidence>
<feature type="binding site" evidence="7 8">
    <location>
        <position position="25"/>
    </location>
    <ligand>
        <name>S-adenosyl-L-methionine</name>
        <dbReference type="ChEBI" id="CHEBI:59789"/>
    </ligand>
</feature>
<dbReference type="Proteomes" id="UP000055590">
    <property type="component" value="Chromosome"/>
</dbReference>
<feature type="binding site" evidence="7 8">
    <location>
        <position position="50"/>
    </location>
    <ligand>
        <name>S-adenosyl-L-methionine</name>
        <dbReference type="ChEBI" id="CHEBI:59789"/>
    </ligand>
</feature>
<keyword evidence="6 7" id="KW-0694">RNA-binding</keyword>
<dbReference type="InterPro" id="IPR020596">
    <property type="entry name" value="rRNA_Ade_Mease_Trfase_CS"/>
</dbReference>
<evidence type="ECO:0000256" key="5">
    <source>
        <dbReference type="ARBA" id="ARBA00022691"/>
    </source>
</evidence>
<reference evidence="10 11" key="1">
    <citation type="submission" date="2015-08" db="EMBL/GenBank/DDBJ databases">
        <authorList>
            <person name="Babu N.S."/>
            <person name="Beckwith C.J."/>
            <person name="Beseler K.G."/>
            <person name="Brison A."/>
            <person name="Carone J.V."/>
            <person name="Caskin T.P."/>
            <person name="Diamond M."/>
            <person name="Durham M.E."/>
            <person name="Foxe J.M."/>
            <person name="Go M."/>
            <person name="Henderson B.A."/>
            <person name="Jones I.B."/>
            <person name="McGettigan J.A."/>
            <person name="Micheletti S.J."/>
            <person name="Nasrallah M.E."/>
            <person name="Ortiz D."/>
            <person name="Piller C.R."/>
            <person name="Privatt S.R."/>
            <person name="Schneider S.L."/>
            <person name="Sharp S."/>
            <person name="Smith T.C."/>
            <person name="Stanton J.D."/>
            <person name="Ullery H.E."/>
            <person name="Wilson R.J."/>
            <person name="Serrano M.G."/>
            <person name="Buck G."/>
            <person name="Lee V."/>
            <person name="Wang Y."/>
            <person name="Carvalho R."/>
            <person name="Voegtly L."/>
            <person name="Shi R."/>
            <person name="Duckworth R."/>
            <person name="Johnson A."/>
            <person name="Loviza R."/>
            <person name="Walstead R."/>
            <person name="Shah Z."/>
            <person name="Kiflezghi M."/>
            <person name="Wade K."/>
            <person name="Ball S.L."/>
            <person name="Bradley K.W."/>
            <person name="Asai D.J."/>
            <person name="Bowman C.A."/>
            <person name="Russell D.A."/>
            <person name="Pope W.H."/>
            <person name="Jacobs-Sera D."/>
            <person name="Hendrix R.W."/>
            <person name="Hatfull G.F."/>
        </authorList>
    </citation>
    <scope>NUCLEOTIDE SEQUENCE [LARGE SCALE GENOMIC DNA]</scope>
    <source>
        <strain evidence="10 11">DSM 27710</strain>
    </source>
</reference>
<dbReference type="PANTHER" id="PTHR11727:SF7">
    <property type="entry name" value="DIMETHYLADENOSINE TRANSFERASE-RELATED"/>
    <property type="match status" value="1"/>
</dbReference>
<dbReference type="GO" id="GO:0052908">
    <property type="term" value="F:16S rRNA (adenine(1518)-N(6)/adenine(1519)-N(6))-dimethyltransferase activity"/>
    <property type="evidence" value="ECO:0007669"/>
    <property type="project" value="UniProtKB-EC"/>
</dbReference>
<feature type="binding site" evidence="7 8">
    <location>
        <position position="118"/>
    </location>
    <ligand>
        <name>S-adenosyl-L-methionine</name>
        <dbReference type="ChEBI" id="CHEBI:59789"/>
    </ligand>
</feature>
<dbReference type="STRING" id="1391653.AKJ08_2206"/>
<organism evidence="10 11">
    <name type="scientific">Vulgatibacter incomptus</name>
    <dbReference type="NCBI Taxonomy" id="1391653"/>
    <lineage>
        <taxon>Bacteria</taxon>
        <taxon>Pseudomonadati</taxon>
        <taxon>Myxococcota</taxon>
        <taxon>Myxococcia</taxon>
        <taxon>Myxococcales</taxon>
        <taxon>Cystobacterineae</taxon>
        <taxon>Vulgatibacteraceae</taxon>
        <taxon>Vulgatibacter</taxon>
    </lineage>
</organism>
<comment type="caution">
    <text evidence="7 8">Lacks conserved residue(s) required for the propagation of feature annotation.</text>
</comment>
<comment type="function">
    <text evidence="7">Specifically dimethylates two adjacent adenosines (A1518 and A1519) in the loop of a conserved hairpin near the 3'-end of 16S rRNA in the 30S particle. May play a critical role in biogenesis of 30S subunits.</text>
</comment>
<dbReference type="InterPro" id="IPR011530">
    <property type="entry name" value="rRNA_adenine_dimethylase"/>
</dbReference>
<evidence type="ECO:0000256" key="3">
    <source>
        <dbReference type="ARBA" id="ARBA00022603"/>
    </source>
</evidence>
<evidence type="ECO:0000256" key="4">
    <source>
        <dbReference type="ARBA" id="ARBA00022679"/>
    </source>
</evidence>
<dbReference type="InterPro" id="IPR001737">
    <property type="entry name" value="KsgA/Erm"/>
</dbReference>
<evidence type="ECO:0000313" key="10">
    <source>
        <dbReference type="EMBL" id="AKU91819.1"/>
    </source>
</evidence>
<dbReference type="Gene3D" id="1.10.8.100">
    <property type="entry name" value="Ribosomal RNA adenine dimethylase-like, domain 2"/>
    <property type="match status" value="1"/>
</dbReference>
<dbReference type="GO" id="GO:0005829">
    <property type="term" value="C:cytosol"/>
    <property type="evidence" value="ECO:0007669"/>
    <property type="project" value="TreeGrafter"/>
</dbReference>
<keyword evidence="11" id="KW-1185">Reference proteome</keyword>
<comment type="subcellular location">
    <subcellularLocation>
        <location evidence="7">Cytoplasm</location>
    </subcellularLocation>
</comment>
<dbReference type="InterPro" id="IPR023165">
    <property type="entry name" value="rRNA_Ade_diMease-like_C"/>
</dbReference>
<feature type="binding site" evidence="7 8">
    <location>
        <position position="23"/>
    </location>
    <ligand>
        <name>S-adenosyl-L-methionine</name>
        <dbReference type="ChEBI" id="CHEBI:59789"/>
    </ligand>
</feature>
<dbReference type="KEGG" id="vin:AKJ08_2206"/>
<evidence type="ECO:0000256" key="1">
    <source>
        <dbReference type="ARBA" id="ARBA00022490"/>
    </source>
</evidence>
<dbReference type="OrthoDB" id="9814755at2"/>
<dbReference type="CDD" id="cd02440">
    <property type="entry name" value="AdoMet_MTases"/>
    <property type="match status" value="1"/>
</dbReference>
<comment type="catalytic activity">
    <reaction evidence="7">
        <text>adenosine(1518)/adenosine(1519) in 16S rRNA + 4 S-adenosyl-L-methionine = N(6)-dimethyladenosine(1518)/N(6)-dimethyladenosine(1519) in 16S rRNA + 4 S-adenosyl-L-homocysteine + 4 H(+)</text>
        <dbReference type="Rhea" id="RHEA:19609"/>
        <dbReference type="Rhea" id="RHEA-COMP:10232"/>
        <dbReference type="Rhea" id="RHEA-COMP:10233"/>
        <dbReference type="ChEBI" id="CHEBI:15378"/>
        <dbReference type="ChEBI" id="CHEBI:57856"/>
        <dbReference type="ChEBI" id="CHEBI:59789"/>
        <dbReference type="ChEBI" id="CHEBI:74411"/>
        <dbReference type="ChEBI" id="CHEBI:74493"/>
        <dbReference type="EC" id="2.1.1.182"/>
    </reaction>
</comment>
<accession>A0A0K1PFC5</accession>
<feature type="domain" description="Ribosomal RNA adenine methylase transferase N-terminal" evidence="9">
    <location>
        <begin position="30"/>
        <end position="203"/>
    </location>
</feature>
<dbReference type="Pfam" id="PF00398">
    <property type="entry name" value="RrnaAD"/>
    <property type="match status" value="1"/>
</dbReference>
<gene>
    <name evidence="7" type="primary">rsmA</name>
    <name evidence="7" type="synonym">ksgA</name>
    <name evidence="10" type="ORF">AKJ08_2206</name>
</gene>
<dbReference type="HAMAP" id="MF_00607">
    <property type="entry name" value="16SrRNA_methyltr_A"/>
    <property type="match status" value="1"/>
</dbReference>
<keyword evidence="2 7" id="KW-0698">rRNA processing</keyword>
<dbReference type="GO" id="GO:0003723">
    <property type="term" value="F:RNA binding"/>
    <property type="evidence" value="ECO:0007669"/>
    <property type="project" value="UniProtKB-UniRule"/>
</dbReference>
<dbReference type="InterPro" id="IPR029063">
    <property type="entry name" value="SAM-dependent_MTases_sf"/>
</dbReference>
<dbReference type="InterPro" id="IPR020598">
    <property type="entry name" value="rRNA_Ade_methylase_Trfase_N"/>
</dbReference>
<dbReference type="Gene3D" id="3.40.50.150">
    <property type="entry name" value="Vaccinia Virus protein VP39"/>
    <property type="match status" value="1"/>
</dbReference>
<dbReference type="PROSITE" id="PS51689">
    <property type="entry name" value="SAM_RNA_A_N6_MT"/>
    <property type="match status" value="1"/>
</dbReference>
<comment type="similarity">
    <text evidence="7">Belongs to the class I-like SAM-binding methyltransferase superfamily. rRNA adenine N(6)-methyltransferase family. RsmA subfamily.</text>
</comment>